<dbReference type="AlphaFoldDB" id="Q4K1C9"/>
<dbReference type="Pfam" id="PF13440">
    <property type="entry name" value="Polysacc_synt_3"/>
    <property type="match status" value="1"/>
</dbReference>
<dbReference type="PANTHER" id="PTHR30250:SF10">
    <property type="entry name" value="LIPOPOLYSACCHARIDE BIOSYNTHESIS PROTEIN WZXC"/>
    <property type="match status" value="1"/>
</dbReference>
<feature type="transmembrane region" description="Helical" evidence="7">
    <location>
        <begin position="47"/>
        <end position="71"/>
    </location>
</feature>
<evidence type="ECO:0000313" key="8">
    <source>
        <dbReference type="EMBL" id="CAI33492.1"/>
    </source>
</evidence>
<comment type="similarity">
    <text evidence="2">Belongs to the polysaccharide synthase family.</text>
</comment>
<dbReference type="InterPro" id="IPR050833">
    <property type="entry name" value="Poly_Biosynth_Transport"/>
</dbReference>
<evidence type="ECO:0000256" key="2">
    <source>
        <dbReference type="ARBA" id="ARBA00007430"/>
    </source>
</evidence>
<keyword evidence="6 7" id="KW-0472">Membrane</keyword>
<reference evidence="8" key="1">
    <citation type="journal article" date="2006" name="PLoS Genet.">
        <title>Genetic analysis of the capsular biosynthetic locus from all 90 pneumococcal serotypes.</title>
        <authorList>
            <person name="Bentley S.D."/>
            <person name="Aanensen D.M."/>
            <person name="Mavroidi A."/>
            <person name="Saunders D."/>
            <person name="Rabbinowitsch E."/>
            <person name="Collins M."/>
            <person name="Donohoe K."/>
            <person name="Harris D."/>
            <person name="Murphy L."/>
            <person name="Quail M.A."/>
            <person name="Samuel G."/>
            <person name="Skovsted I.C."/>
            <person name="Kaltoft M.S."/>
            <person name="Barrell B."/>
            <person name="Reeves P.R."/>
            <person name="Parkhill J."/>
            <person name="Spratt B.G."/>
        </authorList>
    </citation>
    <scope>NUCLEOTIDE SEQUENCE</scope>
    <source>
        <strain evidence="8">Nr. 4704</strain>
    </source>
</reference>
<sequence length="480" mass="53915">MNNEKSLSSKIISGSFWKFGERMSAQAVSFFVSLILTRILSPSDYGIIAIINIFIAIADVLLASGLNTALIQKKNSTRLDYNTIFWCNIILGCVLYLVLFLVAPVLADFYNISILTPVIRIFALRLPISSFQSIQNAFVSKHMQFKKFFYATFLGSLVSAVVGITMAYTGFGVWALVAQYLVNTVVGTATLFAIISWRPKFEFSLESAKPLVQYGWKIMFTDLTGTIFNNLGDFIIGAYYNSSSLAFYSKGRQLPYLIRNNIFTSLISVLFPGMSQVNDDIERIKSFSRKSVSILSFLIFPTMVGLIVTAEPLTILMYTEKWLPIIPFVVIVCSEAILSVIPTVTMQTIKALGRSDLTLKIEFIKKPIYLLTIFVSLNFGIVAIAFTLIINAIIEMIINGLIVQRLIKYSLWEQFNDIFGSLMISIMMGLLSYLVIFLNLNIYLTLLLQVVTGVSSYLILAIVFKNESFIELKNRFLSTE</sequence>
<dbReference type="PANTHER" id="PTHR30250">
    <property type="entry name" value="PST FAMILY PREDICTED COLANIC ACID TRANSPORTER"/>
    <property type="match status" value="1"/>
</dbReference>
<evidence type="ECO:0000256" key="7">
    <source>
        <dbReference type="SAM" id="Phobius"/>
    </source>
</evidence>
<keyword evidence="3" id="KW-1003">Cell membrane</keyword>
<evidence type="ECO:0000256" key="1">
    <source>
        <dbReference type="ARBA" id="ARBA00004651"/>
    </source>
</evidence>
<accession>Q4K1C9</accession>
<name>Q4K1C9_STREE</name>
<dbReference type="EMBL" id="CR931669">
    <property type="protein sequence ID" value="CAI33492.1"/>
    <property type="molecule type" value="Genomic_DNA"/>
</dbReference>
<evidence type="ECO:0000256" key="6">
    <source>
        <dbReference type="ARBA" id="ARBA00023136"/>
    </source>
</evidence>
<keyword evidence="5 7" id="KW-1133">Transmembrane helix</keyword>
<gene>
    <name evidence="8" type="primary">wzx</name>
    <name evidence="8" type="ORF">SPC17A_0016</name>
</gene>
<proteinExistence type="inferred from homology"/>
<feature type="transmembrane region" description="Helical" evidence="7">
    <location>
        <begin position="442"/>
        <end position="464"/>
    </location>
</feature>
<feature type="transmembrane region" description="Helical" evidence="7">
    <location>
        <begin position="325"/>
        <end position="349"/>
    </location>
</feature>
<organism evidence="8">
    <name type="scientific">Streptococcus pneumoniae</name>
    <dbReference type="NCBI Taxonomy" id="1313"/>
    <lineage>
        <taxon>Bacteria</taxon>
        <taxon>Bacillati</taxon>
        <taxon>Bacillota</taxon>
        <taxon>Bacilli</taxon>
        <taxon>Lactobacillales</taxon>
        <taxon>Streptococcaceae</taxon>
        <taxon>Streptococcus</taxon>
    </lineage>
</organism>
<feature type="transmembrane region" description="Helical" evidence="7">
    <location>
        <begin position="148"/>
        <end position="171"/>
    </location>
</feature>
<feature type="transmembrane region" description="Helical" evidence="7">
    <location>
        <begin position="177"/>
        <end position="197"/>
    </location>
</feature>
<keyword evidence="4 7" id="KW-0812">Transmembrane</keyword>
<dbReference type="RefSeq" id="WP_137995423.1">
    <property type="nucleotide sequence ID" value="NZ_JBEFCK010000003.1"/>
</dbReference>
<feature type="transmembrane region" description="Helical" evidence="7">
    <location>
        <begin position="369"/>
        <end position="394"/>
    </location>
</feature>
<protein>
    <submittedName>
        <fullName evidence="8">Flippase Wzx</fullName>
    </submittedName>
</protein>
<evidence type="ECO:0000256" key="3">
    <source>
        <dbReference type="ARBA" id="ARBA00022475"/>
    </source>
</evidence>
<feature type="transmembrane region" description="Helical" evidence="7">
    <location>
        <begin position="83"/>
        <end position="103"/>
    </location>
</feature>
<dbReference type="GO" id="GO:0005886">
    <property type="term" value="C:plasma membrane"/>
    <property type="evidence" value="ECO:0007669"/>
    <property type="project" value="UniProtKB-SubCell"/>
</dbReference>
<feature type="transmembrane region" description="Helical" evidence="7">
    <location>
        <begin position="415"/>
        <end position="436"/>
    </location>
</feature>
<dbReference type="CDD" id="cd13127">
    <property type="entry name" value="MATE_tuaB_like"/>
    <property type="match status" value="1"/>
</dbReference>
<comment type="subcellular location">
    <subcellularLocation>
        <location evidence="1">Cell membrane</location>
        <topology evidence="1">Multi-pass membrane protein</topology>
    </subcellularLocation>
</comment>
<feature type="transmembrane region" description="Helical" evidence="7">
    <location>
        <begin position="294"/>
        <end position="318"/>
    </location>
</feature>
<evidence type="ECO:0000256" key="5">
    <source>
        <dbReference type="ARBA" id="ARBA00022989"/>
    </source>
</evidence>
<evidence type="ECO:0000256" key="4">
    <source>
        <dbReference type="ARBA" id="ARBA00022692"/>
    </source>
</evidence>